<feature type="transmembrane region" description="Helical" evidence="1">
    <location>
        <begin position="35"/>
        <end position="55"/>
    </location>
</feature>
<evidence type="ECO:0000313" key="2">
    <source>
        <dbReference type="EMBL" id="OUM21837.1"/>
    </source>
</evidence>
<dbReference type="Pfam" id="PF18975">
    <property type="entry name" value="DUF5711"/>
    <property type="match status" value="1"/>
</dbReference>
<dbReference type="Proteomes" id="UP000194903">
    <property type="component" value="Unassembled WGS sequence"/>
</dbReference>
<dbReference type="AlphaFoldDB" id="A0A252F7U0"/>
<dbReference type="InterPro" id="IPR011044">
    <property type="entry name" value="Quino_amine_DH_bsu"/>
</dbReference>
<gene>
    <name evidence="2" type="ORF">CBW42_01025</name>
</gene>
<dbReference type="InterPro" id="IPR043765">
    <property type="entry name" value="DUF5711"/>
</dbReference>
<keyword evidence="1" id="KW-0472">Membrane</keyword>
<accession>A0A252F7U0</accession>
<keyword evidence="1" id="KW-0812">Transmembrane</keyword>
<sequence>MTNKRNFPRRKSRRDYLLSTSADPHLRMIYRVRHYTGWLLVFVSALFLVLNLQLFTPTSLRNIRSSLKAASRVSAGDTTVISYPSGTNKCMLPFGNGLAICNDKTLTFELPSNYSQMEMNLSYANPVMRASNQYLLVFDRGAYRFTVTNTLSELYSQTMQSPVTNADISSNGSVAIVTDEAGYKSAVTVYNIDNEQLYKWSSPDYYIMSAVLSPDGKRLALFCFRQEGLTLSSKLFFTDIDSTEKPSESETITNVDMNGSLVLGMKYLGNNTVCVVCDNATYVVSRGGQIRYHTEYQADALIAFDLSDDCVALATESYSQSSRADIVLINARGTASRQPLSLSTEPDSISYCDGRLAVLTGDTVTFYSKSLREIDQQTNLAGVSRVYMRSGGSAIALFGSQARVLNIGNPLKDLNSDGG</sequence>
<protein>
    <submittedName>
        <fullName evidence="2">Uncharacterized protein</fullName>
    </submittedName>
</protein>
<dbReference type="SUPFAM" id="SSF50969">
    <property type="entry name" value="YVTN repeat-like/Quinoprotein amine dehydrogenase"/>
    <property type="match status" value="1"/>
</dbReference>
<evidence type="ECO:0000313" key="3">
    <source>
        <dbReference type="Proteomes" id="UP000194903"/>
    </source>
</evidence>
<proteinExistence type="predicted"/>
<keyword evidence="3" id="KW-1185">Reference proteome</keyword>
<comment type="caution">
    <text evidence="2">The sequence shown here is derived from an EMBL/GenBank/DDBJ whole genome shotgun (WGS) entry which is preliminary data.</text>
</comment>
<evidence type="ECO:0000256" key="1">
    <source>
        <dbReference type="SAM" id="Phobius"/>
    </source>
</evidence>
<dbReference type="RefSeq" id="WP_087016869.1">
    <property type="nucleotide sequence ID" value="NZ_NHOC01000001.1"/>
</dbReference>
<keyword evidence="1" id="KW-1133">Transmembrane helix</keyword>
<dbReference type="EMBL" id="NHOC01000001">
    <property type="protein sequence ID" value="OUM21837.1"/>
    <property type="molecule type" value="Genomic_DNA"/>
</dbReference>
<dbReference type="OrthoDB" id="1816386at2"/>
<organism evidence="2 3">
    <name type="scientific">Butyricicoccus porcorum</name>
    <dbReference type="NCBI Taxonomy" id="1945634"/>
    <lineage>
        <taxon>Bacteria</taxon>
        <taxon>Bacillati</taxon>
        <taxon>Bacillota</taxon>
        <taxon>Clostridia</taxon>
        <taxon>Eubacteriales</taxon>
        <taxon>Butyricicoccaceae</taxon>
        <taxon>Butyricicoccus</taxon>
    </lineage>
</organism>
<reference evidence="2 3" key="1">
    <citation type="submission" date="2017-05" db="EMBL/GenBank/DDBJ databases">
        <title>Butyricicoccus porcorum sp. nov. a butyrate-producing bacterium from the swine intestinal tract.</title>
        <authorList>
            <person name="Trachsel J."/>
            <person name="Humphrey S."/>
            <person name="Allen H.K."/>
        </authorList>
    </citation>
    <scope>NUCLEOTIDE SEQUENCE [LARGE SCALE GENOMIC DNA]</scope>
    <source>
        <strain evidence="2">BB10</strain>
    </source>
</reference>
<name>A0A252F7U0_9FIRM</name>